<feature type="domain" description="CBS" evidence="2">
    <location>
        <begin position="102"/>
        <end position="158"/>
    </location>
</feature>
<dbReference type="AlphaFoldDB" id="A0A6J6GLZ4"/>
<sequence length="175" mass="18443">MLRDVPVREVMSTDVLTFAPADNVRDAMRALLRRDVDGAPVVDADGVVVGLLSTSDLIVEEARVHLPTVITLLGAYLELPSSQKRFDADMAKALGSTVGEVMTATITTIGPDDTVEQAATLLHEEGADRLAVIDEDGRLVGLVARGDIVRAIVREFDEQDAETGTAADGSAGSGE</sequence>
<gene>
    <name evidence="3" type="ORF">UFOPK1835_00512</name>
</gene>
<keyword evidence="1" id="KW-0129">CBS domain</keyword>
<evidence type="ECO:0000256" key="1">
    <source>
        <dbReference type="ARBA" id="ARBA00023122"/>
    </source>
</evidence>
<dbReference type="SUPFAM" id="SSF54631">
    <property type="entry name" value="CBS-domain pair"/>
    <property type="match status" value="1"/>
</dbReference>
<dbReference type="Gene3D" id="3.10.580.10">
    <property type="entry name" value="CBS-domain"/>
    <property type="match status" value="1"/>
</dbReference>
<protein>
    <submittedName>
        <fullName evidence="3">Unannotated protein</fullName>
    </submittedName>
</protein>
<dbReference type="InterPro" id="IPR000644">
    <property type="entry name" value="CBS_dom"/>
</dbReference>
<dbReference type="Pfam" id="PF00571">
    <property type="entry name" value="CBS"/>
    <property type="match status" value="2"/>
</dbReference>
<dbReference type="InterPro" id="IPR046342">
    <property type="entry name" value="CBS_dom_sf"/>
</dbReference>
<dbReference type="PROSITE" id="PS51371">
    <property type="entry name" value="CBS"/>
    <property type="match status" value="2"/>
</dbReference>
<reference evidence="3" key="1">
    <citation type="submission" date="2020-05" db="EMBL/GenBank/DDBJ databases">
        <authorList>
            <person name="Chiriac C."/>
            <person name="Salcher M."/>
            <person name="Ghai R."/>
            <person name="Kavagutti S V."/>
        </authorList>
    </citation>
    <scope>NUCLEOTIDE SEQUENCE</scope>
</reference>
<organism evidence="3">
    <name type="scientific">freshwater metagenome</name>
    <dbReference type="NCBI Taxonomy" id="449393"/>
    <lineage>
        <taxon>unclassified sequences</taxon>
        <taxon>metagenomes</taxon>
        <taxon>ecological metagenomes</taxon>
    </lineage>
</organism>
<dbReference type="EMBL" id="CAEZUP010000013">
    <property type="protein sequence ID" value="CAB4602371.1"/>
    <property type="molecule type" value="Genomic_DNA"/>
</dbReference>
<dbReference type="InterPro" id="IPR051257">
    <property type="entry name" value="Diverse_CBS-Domain"/>
</dbReference>
<evidence type="ECO:0000259" key="2">
    <source>
        <dbReference type="PROSITE" id="PS51371"/>
    </source>
</evidence>
<accession>A0A6J6GLZ4</accession>
<proteinExistence type="predicted"/>
<dbReference type="PANTHER" id="PTHR43080">
    <property type="entry name" value="CBS DOMAIN-CONTAINING PROTEIN CBSX3, MITOCHONDRIAL"/>
    <property type="match status" value="1"/>
</dbReference>
<dbReference type="PANTHER" id="PTHR43080:SF2">
    <property type="entry name" value="CBS DOMAIN-CONTAINING PROTEIN"/>
    <property type="match status" value="1"/>
</dbReference>
<evidence type="ECO:0000313" key="3">
    <source>
        <dbReference type="EMBL" id="CAB4602371.1"/>
    </source>
</evidence>
<dbReference type="SMART" id="SM00116">
    <property type="entry name" value="CBS"/>
    <property type="match status" value="2"/>
</dbReference>
<feature type="domain" description="CBS" evidence="2">
    <location>
        <begin position="11"/>
        <end position="68"/>
    </location>
</feature>
<name>A0A6J6GLZ4_9ZZZZ</name>